<keyword evidence="3" id="KW-1185">Reference proteome</keyword>
<reference evidence="2 3" key="1">
    <citation type="submission" date="2012-12" db="EMBL/GenBank/DDBJ databases">
        <title>Genome assembly of Marinobacter sp. AK21.</title>
        <authorList>
            <person name="Khatri I."/>
            <person name="Kumar R."/>
            <person name="Vaidya B."/>
            <person name="Subramanian S."/>
            <person name="Pinnaka A."/>
        </authorList>
    </citation>
    <scope>NUCLEOTIDE SEQUENCE [LARGE SCALE GENOMIC DNA]</scope>
    <source>
        <strain evidence="2 3">AK21</strain>
    </source>
</reference>
<protein>
    <submittedName>
        <fullName evidence="2">O-antigen biosynthesis protein</fullName>
    </submittedName>
</protein>
<accession>A0A072N3Z5</accession>
<sequence>MSSEVSPDVSVSFVITAFKDHYLEAAIDSVFAQCGVSSFEILVLDDSPSKAVHDVVGKYDASIIRYIRSDHQLGGQLGLDYGVRLARGQYIKFLNDDDILEEGCTSRLIAALEVSGAKLATSKRHLIDDEGAFLKEHLFSLCPFDRDVLVKGRDLLEFLRVFPLNFIGEPSTVLARRRDLLGKFPHISSLNNRVITSVNDLAMYAGLLIDGDLAYLSEPLSRFRLHAGQSQRQGSAEVLGTTGREVLLSQFDAILGGEMGEAGTVRARPLFQSGGAYTRVPLRKVFQDAGTITDQALSQFSSLDRRREAIAGGRAEALNNWFGQRQLPAPLAKELGEKGSGERLCLVIVDEQPDRFGLNLSIAAFRVARYYCPSLSCVVLSPSPESYNRAVFQDVEFVGYESGALAGALNQVVECMESRWFTVSRTPAEITPQGALILMAELAEANEQIKAVYGDELIDRGGSTQSGLFRPGMNLDLLLSSPADMSRHWVFRQEYVVSVGGFRGEAGEALEFDLILRTLESEGFGSCGRMDEPLFLVRPDQQSYSLDPYMRAAHDHLERRGYGSAVVQQGAAAGTLRVRYGHPSSPPVSIIIPTKDQLHLLQTCIESILEKTTYPNYEVVIVDNNSETPEARAWLDGLAGMGIPNLRVLRYNKPFNFSAINNHAVREARGEYVLLLNNDTGIISPEWLDELMNHAQRPEVGIVGAKLLFPYGKVQHAGVVVGMRGPAEHVCIDAEANDPGYMNRLMIDQNYSAVTAACMLVRKSVYEQVGGLDEEAFAVSYNDIDFCLKVAQAGYLTVWTPYSQVMHVANASQTSVDKTADDKKVKRFQKEQETMFERWLPYMGNDPAFNRNLSLRASGFEVDHRVELNWQPQKLVGLPTILAHPADQWGCGHYRMIQPINSMREQAVAGGMVSFDWLSVPEMVRLDPDVLVYQRQITDQAVEHMQYAKRILKKPTVYELDDYLPNLPIKSAYRENMPKDILKSLRRSLKHVDRFVVSTEPLAEAFSGIHPDIQVIENCLPICWWSDLTSLRHQSEKPRVGWAGGMGHTGDLELVEAVVKELADEVDWVFFGMCPDGLRRFVKEVHEGIEISQYPRKLASLNLDLAIAPLEDNLFNRCKSNLRLLEYGACGFPVVCSDVEPYQAHELPVTRVKNRFKDWVDAIRMHLSDLDETARSGDRLQQVVRKNWMLEGENLRRWRDAWTKF</sequence>
<evidence type="ECO:0000259" key="1">
    <source>
        <dbReference type="Pfam" id="PF00535"/>
    </source>
</evidence>
<proteinExistence type="predicted"/>
<dbReference type="Pfam" id="PF00535">
    <property type="entry name" value="Glycos_transf_2"/>
    <property type="match status" value="2"/>
</dbReference>
<dbReference type="InterPro" id="IPR029044">
    <property type="entry name" value="Nucleotide-diphossugar_trans"/>
</dbReference>
<dbReference type="CDD" id="cd04186">
    <property type="entry name" value="GT_2_like_c"/>
    <property type="match status" value="1"/>
</dbReference>
<name>A0A072N3Z5_9GAMM</name>
<evidence type="ECO:0000313" key="2">
    <source>
        <dbReference type="EMBL" id="KEF31683.1"/>
    </source>
</evidence>
<evidence type="ECO:0000313" key="3">
    <source>
        <dbReference type="Proteomes" id="UP000035057"/>
    </source>
</evidence>
<dbReference type="PATRIC" id="fig|1137280.3.peg.1847"/>
<dbReference type="EMBL" id="ANIE01000005">
    <property type="protein sequence ID" value="KEF31683.1"/>
    <property type="molecule type" value="Genomic_DNA"/>
</dbReference>
<feature type="domain" description="Glycosyltransferase 2-like" evidence="1">
    <location>
        <begin position="589"/>
        <end position="769"/>
    </location>
</feature>
<dbReference type="OrthoDB" id="9179784at2"/>
<dbReference type="AlphaFoldDB" id="A0A072N3Z5"/>
<dbReference type="STRING" id="1137280.D777_02032"/>
<dbReference type="SUPFAM" id="SSF53756">
    <property type="entry name" value="UDP-Glycosyltransferase/glycogen phosphorylase"/>
    <property type="match status" value="1"/>
</dbReference>
<comment type="caution">
    <text evidence="2">The sequence shown here is derived from an EMBL/GenBank/DDBJ whole genome shotgun (WGS) entry which is preliminary data.</text>
</comment>
<dbReference type="PANTHER" id="PTHR43179">
    <property type="entry name" value="RHAMNOSYLTRANSFERASE WBBL"/>
    <property type="match status" value="1"/>
</dbReference>
<dbReference type="PANTHER" id="PTHR43179:SF7">
    <property type="entry name" value="RHAMNOSYLTRANSFERASE WBBL"/>
    <property type="match status" value="1"/>
</dbReference>
<organism evidence="2 3">
    <name type="scientific">Marinobacter nitratireducens</name>
    <dbReference type="NCBI Taxonomy" id="1137280"/>
    <lineage>
        <taxon>Bacteria</taxon>
        <taxon>Pseudomonadati</taxon>
        <taxon>Pseudomonadota</taxon>
        <taxon>Gammaproteobacteria</taxon>
        <taxon>Pseudomonadales</taxon>
        <taxon>Marinobacteraceae</taxon>
        <taxon>Marinobacter</taxon>
    </lineage>
</organism>
<dbReference type="Gene3D" id="3.90.550.10">
    <property type="entry name" value="Spore Coat Polysaccharide Biosynthesis Protein SpsA, Chain A"/>
    <property type="match status" value="2"/>
</dbReference>
<dbReference type="Gene3D" id="3.40.50.2000">
    <property type="entry name" value="Glycogen Phosphorylase B"/>
    <property type="match status" value="1"/>
</dbReference>
<dbReference type="Proteomes" id="UP000035057">
    <property type="component" value="Unassembled WGS sequence"/>
</dbReference>
<dbReference type="CDD" id="cd00761">
    <property type="entry name" value="Glyco_tranf_GTA_type"/>
    <property type="match status" value="1"/>
</dbReference>
<dbReference type="RefSeq" id="WP_036130940.1">
    <property type="nucleotide sequence ID" value="NZ_ANIE01000005.1"/>
</dbReference>
<gene>
    <name evidence="2" type="ORF">D777_02032</name>
</gene>
<dbReference type="SUPFAM" id="SSF53448">
    <property type="entry name" value="Nucleotide-diphospho-sugar transferases"/>
    <property type="match status" value="2"/>
</dbReference>
<dbReference type="InterPro" id="IPR001173">
    <property type="entry name" value="Glyco_trans_2-like"/>
</dbReference>
<feature type="domain" description="Glycosyltransferase 2-like" evidence="1">
    <location>
        <begin position="12"/>
        <end position="143"/>
    </location>
</feature>